<keyword evidence="3" id="KW-1185">Reference proteome</keyword>
<evidence type="ECO:0000256" key="1">
    <source>
        <dbReference type="SAM" id="SignalP"/>
    </source>
</evidence>
<feature type="chain" id="PRO_5022683296" evidence="1">
    <location>
        <begin position="22"/>
        <end position="337"/>
    </location>
</feature>
<dbReference type="Proteomes" id="UP000321926">
    <property type="component" value="Unassembled WGS sequence"/>
</dbReference>
<feature type="signal peptide" evidence="1">
    <location>
        <begin position="1"/>
        <end position="21"/>
    </location>
</feature>
<organism evidence="2 3">
    <name type="scientific">Pontibacter qinzhouensis</name>
    <dbReference type="NCBI Taxonomy" id="2603253"/>
    <lineage>
        <taxon>Bacteria</taxon>
        <taxon>Pseudomonadati</taxon>
        <taxon>Bacteroidota</taxon>
        <taxon>Cytophagia</taxon>
        <taxon>Cytophagales</taxon>
        <taxon>Hymenobacteraceae</taxon>
        <taxon>Pontibacter</taxon>
    </lineage>
</organism>
<comment type="caution">
    <text evidence="2">The sequence shown here is derived from an EMBL/GenBank/DDBJ whole genome shotgun (WGS) entry which is preliminary data.</text>
</comment>
<keyword evidence="1" id="KW-0732">Signal</keyword>
<reference evidence="2 3" key="1">
    <citation type="submission" date="2019-08" db="EMBL/GenBank/DDBJ databases">
        <authorList>
            <person name="Shi S."/>
        </authorList>
    </citation>
    <scope>NUCLEOTIDE SEQUENCE [LARGE SCALE GENOMIC DNA]</scope>
    <source>
        <strain evidence="2 3">GY10130</strain>
    </source>
</reference>
<dbReference type="Pfam" id="PF11751">
    <property type="entry name" value="PorP_SprF"/>
    <property type="match status" value="1"/>
</dbReference>
<gene>
    <name evidence="2" type="ORF">FVR03_03815</name>
</gene>
<dbReference type="AlphaFoldDB" id="A0A5C8KCP5"/>
<dbReference type="EMBL" id="VRTY01000009">
    <property type="protein sequence ID" value="TXK51346.1"/>
    <property type="molecule type" value="Genomic_DNA"/>
</dbReference>
<dbReference type="InterPro" id="IPR019861">
    <property type="entry name" value="PorP/SprF_Bacteroidetes"/>
</dbReference>
<evidence type="ECO:0000313" key="3">
    <source>
        <dbReference type="Proteomes" id="UP000321926"/>
    </source>
</evidence>
<name>A0A5C8KCP5_9BACT</name>
<sequence>MSGKKVFLCCLVLWWSLTAAAQEVIFSQPYASRQYLNPAFTGLGHAWSASVVHRRQWPALNGSFITNQASADYRLPGTKSAFGMFVQQDRAGVGGLQKLQASAAYGYHTPLTGKWAFSAGLQASIASLRLNYDNLVFGDQLSDNGMVAVTSAEVSNFEPASYLSFATGGMLYTDQFWFGFTAANLNRPAYGFGQKTTLPLRFAATAGYKFYARSYQEQGRLFELSFIPTAAFIRDQNFSRANLGIYTIYTPLTLGLIYQGVPVITTTAQDQTLAMLVGLQLEQCNIGFSHAVGLKGFSTQAGGATEVTLRFTQVDFSKLLKNNNKNKLNRNNPWPAF</sequence>
<dbReference type="NCBIfam" id="TIGR03519">
    <property type="entry name" value="T9SS_PorP_fam"/>
    <property type="match status" value="1"/>
</dbReference>
<accession>A0A5C8KCP5</accession>
<evidence type="ECO:0000313" key="2">
    <source>
        <dbReference type="EMBL" id="TXK51346.1"/>
    </source>
</evidence>
<dbReference type="RefSeq" id="WP_147920441.1">
    <property type="nucleotide sequence ID" value="NZ_VRTY01000009.1"/>
</dbReference>
<proteinExistence type="predicted"/>
<dbReference type="OrthoDB" id="1186563at2"/>
<protein>
    <submittedName>
        <fullName evidence="2">Type IX secretion system membrane protein PorP/SprF</fullName>
    </submittedName>
</protein>